<proteinExistence type="inferred from homology"/>
<evidence type="ECO:0000256" key="2">
    <source>
        <dbReference type="ARBA" id="ARBA00008432"/>
    </source>
</evidence>
<feature type="transmembrane region" description="Helical" evidence="7">
    <location>
        <begin position="278"/>
        <end position="295"/>
    </location>
</feature>
<dbReference type="PANTHER" id="PTHR23515">
    <property type="entry name" value="HIGH-AFFINITY NITRATE TRANSPORTER 2.3"/>
    <property type="match status" value="1"/>
</dbReference>
<organism evidence="9 10">
    <name type="scientific">Limnobacter humi</name>
    <dbReference type="NCBI Taxonomy" id="1778671"/>
    <lineage>
        <taxon>Bacteria</taxon>
        <taxon>Pseudomonadati</taxon>
        <taxon>Pseudomonadota</taxon>
        <taxon>Betaproteobacteria</taxon>
        <taxon>Burkholderiales</taxon>
        <taxon>Burkholderiaceae</taxon>
        <taxon>Limnobacter</taxon>
    </lineage>
</organism>
<feature type="domain" description="Major facilitator superfamily (MFS) profile" evidence="8">
    <location>
        <begin position="13"/>
        <end position="391"/>
    </location>
</feature>
<dbReference type="Pfam" id="PF07690">
    <property type="entry name" value="MFS_1"/>
    <property type="match status" value="1"/>
</dbReference>
<feature type="transmembrane region" description="Helical" evidence="7">
    <location>
        <begin position="364"/>
        <end position="383"/>
    </location>
</feature>
<dbReference type="RefSeq" id="WP_256763732.1">
    <property type="nucleotide sequence ID" value="NZ_JANIGO010000002.1"/>
</dbReference>
<comment type="similarity">
    <text evidence="2">Belongs to the major facilitator superfamily. Nitrate/nitrite porter (TC 2.A.1.8) family.</text>
</comment>
<evidence type="ECO:0000256" key="4">
    <source>
        <dbReference type="ARBA" id="ARBA00022989"/>
    </source>
</evidence>
<feature type="transmembrane region" description="Helical" evidence="7">
    <location>
        <begin position="248"/>
        <end position="266"/>
    </location>
</feature>
<evidence type="ECO:0000256" key="6">
    <source>
        <dbReference type="ARBA" id="ARBA00023136"/>
    </source>
</evidence>
<dbReference type="PROSITE" id="PS50850">
    <property type="entry name" value="MFS"/>
    <property type="match status" value="1"/>
</dbReference>
<feature type="transmembrane region" description="Helical" evidence="7">
    <location>
        <begin position="212"/>
        <end position="236"/>
    </location>
</feature>
<accession>A0ABT1WGT7</accession>
<dbReference type="InterPro" id="IPR011701">
    <property type="entry name" value="MFS"/>
</dbReference>
<feature type="transmembrane region" description="Helical" evidence="7">
    <location>
        <begin position="170"/>
        <end position="191"/>
    </location>
</feature>
<evidence type="ECO:0000256" key="5">
    <source>
        <dbReference type="ARBA" id="ARBA00023063"/>
    </source>
</evidence>
<keyword evidence="5" id="KW-0534">Nitrate assimilation</keyword>
<evidence type="ECO:0000259" key="8">
    <source>
        <dbReference type="PROSITE" id="PS50850"/>
    </source>
</evidence>
<dbReference type="InterPro" id="IPR044772">
    <property type="entry name" value="NO3_transporter"/>
</dbReference>
<dbReference type="InterPro" id="IPR036259">
    <property type="entry name" value="MFS_trans_sf"/>
</dbReference>
<comment type="caution">
    <text evidence="9">The sequence shown here is derived from an EMBL/GenBank/DDBJ whole genome shotgun (WGS) entry which is preliminary data.</text>
</comment>
<feature type="transmembrane region" description="Helical" evidence="7">
    <location>
        <begin position="333"/>
        <end position="352"/>
    </location>
</feature>
<evidence type="ECO:0000313" key="10">
    <source>
        <dbReference type="Proteomes" id="UP001204142"/>
    </source>
</evidence>
<feature type="transmembrane region" description="Helical" evidence="7">
    <location>
        <begin position="52"/>
        <end position="73"/>
    </location>
</feature>
<reference evidence="9 10" key="1">
    <citation type="submission" date="2022-07" db="EMBL/GenBank/DDBJ databases">
        <authorList>
            <person name="Xamxidin M."/>
            <person name="Wu M."/>
        </authorList>
    </citation>
    <scope>NUCLEOTIDE SEQUENCE [LARGE SCALE GENOMIC DNA]</scope>
    <source>
        <strain evidence="9 10">NBRC 111650</strain>
    </source>
</reference>
<dbReference type="Proteomes" id="UP001204142">
    <property type="component" value="Unassembled WGS sequence"/>
</dbReference>
<name>A0ABT1WGT7_9BURK</name>
<dbReference type="InterPro" id="IPR020846">
    <property type="entry name" value="MFS_dom"/>
</dbReference>
<protein>
    <submittedName>
        <fullName evidence="9">NarK/NasA family nitrate transporter</fullName>
    </submittedName>
</protein>
<dbReference type="Gene3D" id="1.20.1250.20">
    <property type="entry name" value="MFS general substrate transporter like domains"/>
    <property type="match status" value="1"/>
</dbReference>
<feature type="transmembrane region" description="Helical" evidence="7">
    <location>
        <begin position="12"/>
        <end position="32"/>
    </location>
</feature>
<evidence type="ECO:0000256" key="7">
    <source>
        <dbReference type="SAM" id="Phobius"/>
    </source>
</evidence>
<keyword evidence="6 7" id="KW-0472">Membrane</keyword>
<dbReference type="SUPFAM" id="SSF103473">
    <property type="entry name" value="MFS general substrate transporter"/>
    <property type="match status" value="1"/>
</dbReference>
<comment type="subcellular location">
    <subcellularLocation>
        <location evidence="1">Membrane</location>
        <topology evidence="1">Multi-pass membrane protein</topology>
    </subcellularLocation>
</comment>
<evidence type="ECO:0000313" key="9">
    <source>
        <dbReference type="EMBL" id="MCQ8895957.1"/>
    </source>
</evidence>
<gene>
    <name evidence="9" type="ORF">NQT62_05825</name>
</gene>
<keyword evidence="4 7" id="KW-1133">Transmembrane helix</keyword>
<keyword evidence="3 7" id="KW-0812">Transmembrane</keyword>
<dbReference type="EMBL" id="JANIGO010000002">
    <property type="protein sequence ID" value="MCQ8895957.1"/>
    <property type="molecule type" value="Genomic_DNA"/>
</dbReference>
<dbReference type="CDD" id="cd17341">
    <property type="entry name" value="MFS_NRT2_like"/>
    <property type="match status" value="1"/>
</dbReference>
<sequence>MGKQSFLKAGHTPTLFAAFLYFDLAFMVWVLLGPLAIGISKDLGLTHAQKGLMVATPVLAGALLRLVMGVLVDRLSPKKAAIIGQLVVMGALAYAWLVGLHSFHDVLVFGVCLGVAGSSFAAALPLASRWYPAEHQGTAMGIAGAGNSGTALAALFAPSLAMAFGWTNVFGLALIPLGVVFVVFCAVAKDAPGAPAAKTLSEYLDVLRDRDAWWFMFFYAVTFGGFVGLASSLVIYFNTQYGLDAKTAGYFTAACVFAGSLVRPVGGAVADRIGGVKSLSVMYVLAALFLAVVSVGLPMAWMALIAFVLAMLALGMGNGAVFQLVPQRFKKEIGVMTGLVGMAGGVGGFYLASSLGYSRELTGSYQVGFSVFAVLSLCALLGLTQVKKRWRTTWGASHLTAARI</sequence>
<feature type="transmembrane region" description="Helical" evidence="7">
    <location>
        <begin position="80"/>
        <end position="100"/>
    </location>
</feature>
<feature type="transmembrane region" description="Helical" evidence="7">
    <location>
        <begin position="106"/>
        <end position="127"/>
    </location>
</feature>
<feature type="transmembrane region" description="Helical" evidence="7">
    <location>
        <begin position="301"/>
        <end position="321"/>
    </location>
</feature>
<keyword evidence="10" id="KW-1185">Reference proteome</keyword>
<evidence type="ECO:0000256" key="1">
    <source>
        <dbReference type="ARBA" id="ARBA00004141"/>
    </source>
</evidence>
<evidence type="ECO:0000256" key="3">
    <source>
        <dbReference type="ARBA" id="ARBA00022692"/>
    </source>
</evidence>